<sequence length="12" mass="1388">MPIINLETASWL</sequence>
<name>A0AAE8MN41_9HYPO</name>
<proteinExistence type="predicted"/>
<dbReference type="Proteomes" id="UP001187734">
    <property type="component" value="Unassembled WGS sequence"/>
</dbReference>
<protein>
    <submittedName>
        <fullName evidence="1">Uncharacterized protein</fullName>
    </submittedName>
</protein>
<gene>
    <name evidence="1" type="ORF">FTOL_13974</name>
</gene>
<keyword evidence="2" id="KW-1185">Reference proteome</keyword>
<accession>A0AAE8MN41</accession>
<comment type="caution">
    <text evidence="1">The sequence shown here is derived from an EMBL/GenBank/DDBJ whole genome shotgun (WGS) entry which is preliminary data.</text>
</comment>
<evidence type="ECO:0000313" key="1">
    <source>
        <dbReference type="EMBL" id="SPJ93368.1"/>
    </source>
</evidence>
<reference evidence="1" key="1">
    <citation type="submission" date="2018-03" db="EMBL/GenBank/DDBJ databases">
        <authorList>
            <person name="Guldener U."/>
        </authorList>
    </citation>
    <scope>NUCLEOTIDE SEQUENCE</scope>
</reference>
<dbReference type="EMBL" id="ONZP01001282">
    <property type="protein sequence ID" value="SPJ93368.1"/>
    <property type="molecule type" value="Genomic_DNA"/>
</dbReference>
<evidence type="ECO:0000313" key="2">
    <source>
        <dbReference type="Proteomes" id="UP001187734"/>
    </source>
</evidence>
<organism evidence="1 2">
    <name type="scientific">Fusarium torulosum</name>
    <dbReference type="NCBI Taxonomy" id="33205"/>
    <lineage>
        <taxon>Eukaryota</taxon>
        <taxon>Fungi</taxon>
        <taxon>Dikarya</taxon>
        <taxon>Ascomycota</taxon>
        <taxon>Pezizomycotina</taxon>
        <taxon>Sordariomycetes</taxon>
        <taxon>Hypocreomycetidae</taxon>
        <taxon>Hypocreales</taxon>
        <taxon>Nectriaceae</taxon>
        <taxon>Fusarium</taxon>
    </lineage>
</organism>